<reference evidence="2 3" key="1">
    <citation type="submission" date="2018-09" db="EMBL/GenBank/DDBJ databases">
        <title>Characterization of the phylogenetic diversity of five novel species belonging to the genus Bifidobacterium.</title>
        <authorList>
            <person name="Lugli G.A."/>
            <person name="Duranti S."/>
            <person name="Milani C."/>
        </authorList>
    </citation>
    <scope>NUCLEOTIDE SEQUENCE [LARGE SCALE GENOMIC DNA]</scope>
    <source>
        <strain evidence="2 3">2034B</strain>
    </source>
</reference>
<dbReference type="RefSeq" id="WP_241216941.1">
    <property type="nucleotide sequence ID" value="NZ_QXGL01000001.1"/>
</dbReference>
<keyword evidence="3" id="KW-1185">Reference proteome</keyword>
<sequence>MTDSTRIIPQFDPVIHEPMRLRICGMLSAVDELQFAALRDALQLGDAACSKHLKALVDCGYVSVDKRESDTSRHMVRWYAMTPAGRAAFDGHIAELKRIAAGIVK</sequence>
<evidence type="ECO:0000313" key="3">
    <source>
        <dbReference type="Proteomes" id="UP000287533"/>
    </source>
</evidence>
<dbReference type="PANTHER" id="PTHR37318">
    <property type="entry name" value="BSL7504 PROTEIN"/>
    <property type="match status" value="1"/>
</dbReference>
<dbReference type="InterPro" id="IPR036388">
    <property type="entry name" value="WH-like_DNA-bd_sf"/>
</dbReference>
<dbReference type="Proteomes" id="UP000287533">
    <property type="component" value="Unassembled WGS sequence"/>
</dbReference>
<dbReference type="SUPFAM" id="SSF46785">
    <property type="entry name" value="Winged helix' DNA-binding domain"/>
    <property type="match status" value="1"/>
</dbReference>
<evidence type="ECO:0000259" key="1">
    <source>
        <dbReference type="Pfam" id="PF13601"/>
    </source>
</evidence>
<dbReference type="EMBL" id="QXGL01000001">
    <property type="protein sequence ID" value="RSX54183.1"/>
    <property type="molecule type" value="Genomic_DNA"/>
</dbReference>
<proteinExistence type="predicted"/>
<dbReference type="AlphaFoldDB" id="A0A430FMX4"/>
<accession>A0A430FMX4</accession>
<protein>
    <submittedName>
        <fullName evidence="2">ArsR family transcriptional regulator</fullName>
    </submittedName>
</protein>
<dbReference type="PANTHER" id="PTHR37318:SF1">
    <property type="entry name" value="BSL7504 PROTEIN"/>
    <property type="match status" value="1"/>
</dbReference>
<name>A0A430FMX4_9BIFI</name>
<gene>
    <name evidence="2" type="ORF">D2E25_0491</name>
</gene>
<dbReference type="InterPro" id="IPR027395">
    <property type="entry name" value="WH_DNA-bd_dom"/>
</dbReference>
<dbReference type="InterPro" id="IPR036390">
    <property type="entry name" value="WH_DNA-bd_sf"/>
</dbReference>
<organism evidence="2 3">
    <name type="scientific">Bifidobacterium goeldii</name>
    <dbReference type="NCBI Taxonomy" id="2306975"/>
    <lineage>
        <taxon>Bacteria</taxon>
        <taxon>Bacillati</taxon>
        <taxon>Actinomycetota</taxon>
        <taxon>Actinomycetes</taxon>
        <taxon>Bifidobacteriales</taxon>
        <taxon>Bifidobacteriaceae</taxon>
        <taxon>Bifidobacterium</taxon>
    </lineage>
</organism>
<dbReference type="Gene3D" id="1.10.10.10">
    <property type="entry name" value="Winged helix-like DNA-binding domain superfamily/Winged helix DNA-binding domain"/>
    <property type="match status" value="1"/>
</dbReference>
<feature type="domain" description="Winged helix DNA-binding" evidence="1">
    <location>
        <begin position="20"/>
        <end position="99"/>
    </location>
</feature>
<dbReference type="Pfam" id="PF13601">
    <property type="entry name" value="HTH_34"/>
    <property type="match status" value="1"/>
</dbReference>
<evidence type="ECO:0000313" key="2">
    <source>
        <dbReference type="EMBL" id="RSX54183.1"/>
    </source>
</evidence>
<comment type="caution">
    <text evidence="2">The sequence shown here is derived from an EMBL/GenBank/DDBJ whole genome shotgun (WGS) entry which is preliminary data.</text>
</comment>